<dbReference type="Proteomes" id="UP000236291">
    <property type="component" value="Unassembled WGS sequence"/>
</dbReference>
<evidence type="ECO:0000313" key="1">
    <source>
        <dbReference type="EMBL" id="PNX59075.1"/>
    </source>
</evidence>
<dbReference type="AlphaFoldDB" id="A0A2K3JYD6"/>
<proteinExistence type="predicted"/>
<gene>
    <name evidence="1" type="ORF">L195_g059508</name>
</gene>
<feature type="non-terminal residue" evidence="1">
    <location>
        <position position="57"/>
    </location>
</feature>
<protein>
    <submittedName>
        <fullName evidence="1">Uncharacterized protein</fullName>
    </submittedName>
</protein>
<sequence length="57" mass="6251">MHEEATVVSFVEDSVSGKHIGDRTVTGNGRKGLLAVEANLFILTGKLLTQQRKKIEQ</sequence>
<organism evidence="1 2">
    <name type="scientific">Trifolium pratense</name>
    <name type="common">Red clover</name>
    <dbReference type="NCBI Taxonomy" id="57577"/>
    <lineage>
        <taxon>Eukaryota</taxon>
        <taxon>Viridiplantae</taxon>
        <taxon>Streptophyta</taxon>
        <taxon>Embryophyta</taxon>
        <taxon>Tracheophyta</taxon>
        <taxon>Spermatophyta</taxon>
        <taxon>Magnoliopsida</taxon>
        <taxon>eudicotyledons</taxon>
        <taxon>Gunneridae</taxon>
        <taxon>Pentapetalae</taxon>
        <taxon>rosids</taxon>
        <taxon>fabids</taxon>
        <taxon>Fabales</taxon>
        <taxon>Fabaceae</taxon>
        <taxon>Papilionoideae</taxon>
        <taxon>50 kb inversion clade</taxon>
        <taxon>NPAAA clade</taxon>
        <taxon>Hologalegina</taxon>
        <taxon>IRL clade</taxon>
        <taxon>Trifolieae</taxon>
        <taxon>Trifolium</taxon>
    </lineage>
</organism>
<evidence type="ECO:0000313" key="2">
    <source>
        <dbReference type="Proteomes" id="UP000236291"/>
    </source>
</evidence>
<dbReference type="EMBL" id="ASHM01130422">
    <property type="protein sequence ID" value="PNX59075.1"/>
    <property type="molecule type" value="Genomic_DNA"/>
</dbReference>
<accession>A0A2K3JYD6</accession>
<reference evidence="1 2" key="2">
    <citation type="journal article" date="2017" name="Front. Plant Sci.">
        <title>Gene Classification and Mining of Molecular Markers Useful in Red Clover (Trifolium pratense) Breeding.</title>
        <authorList>
            <person name="Istvanek J."/>
            <person name="Dluhosova J."/>
            <person name="Dluhos P."/>
            <person name="Patkova L."/>
            <person name="Nedelnik J."/>
            <person name="Repkova J."/>
        </authorList>
    </citation>
    <scope>NUCLEOTIDE SEQUENCE [LARGE SCALE GENOMIC DNA]</scope>
    <source>
        <strain evidence="2">cv. Tatra</strain>
        <tissue evidence="1">Young leaves</tissue>
    </source>
</reference>
<name>A0A2K3JYD6_TRIPR</name>
<reference evidence="1 2" key="1">
    <citation type="journal article" date="2014" name="Am. J. Bot.">
        <title>Genome assembly and annotation for red clover (Trifolium pratense; Fabaceae).</title>
        <authorList>
            <person name="Istvanek J."/>
            <person name="Jaros M."/>
            <person name="Krenek A."/>
            <person name="Repkova J."/>
        </authorList>
    </citation>
    <scope>NUCLEOTIDE SEQUENCE [LARGE SCALE GENOMIC DNA]</scope>
    <source>
        <strain evidence="2">cv. Tatra</strain>
        <tissue evidence="1">Young leaves</tissue>
    </source>
</reference>
<comment type="caution">
    <text evidence="1">The sequence shown here is derived from an EMBL/GenBank/DDBJ whole genome shotgun (WGS) entry which is preliminary data.</text>
</comment>